<evidence type="ECO:0000313" key="2">
    <source>
        <dbReference type="EMBL" id="MBB3140115.1"/>
    </source>
</evidence>
<evidence type="ECO:0000313" key="3">
    <source>
        <dbReference type="Proteomes" id="UP000525987"/>
    </source>
</evidence>
<reference evidence="2 3" key="1">
    <citation type="submission" date="2020-08" db="EMBL/GenBank/DDBJ databases">
        <title>Genomic Encyclopedia of Type Strains, Phase III (KMG-III): the genomes of soil and plant-associated and newly described type strains.</title>
        <authorList>
            <person name="Whitman W."/>
        </authorList>
    </citation>
    <scope>NUCLEOTIDE SEQUENCE [LARGE SCALE GENOMIC DNA]</scope>
    <source>
        <strain evidence="2 3">CECT 5995</strain>
    </source>
</reference>
<accession>A0A7W5BW24</accession>
<gene>
    <name evidence="2" type="ORF">FHR96_000967</name>
</gene>
<sequence length="41" mass="4256">MSTGLSIDGSRLLGVDAQARRSSQPFGPLGRSVPRQASDLA</sequence>
<keyword evidence="3" id="KW-1185">Reference proteome</keyword>
<evidence type="ECO:0000256" key="1">
    <source>
        <dbReference type="SAM" id="MobiDB-lite"/>
    </source>
</evidence>
<protein>
    <submittedName>
        <fullName evidence="2">Uncharacterized protein</fullName>
    </submittedName>
</protein>
<feature type="region of interest" description="Disordered" evidence="1">
    <location>
        <begin position="1"/>
        <end position="41"/>
    </location>
</feature>
<dbReference type="EMBL" id="JACHXM010000003">
    <property type="protein sequence ID" value="MBB3140115.1"/>
    <property type="molecule type" value="Genomic_DNA"/>
</dbReference>
<comment type="caution">
    <text evidence="2">The sequence shown here is derived from an EMBL/GenBank/DDBJ whole genome shotgun (WGS) entry which is preliminary data.</text>
</comment>
<dbReference type="Proteomes" id="UP000525987">
    <property type="component" value="Unassembled WGS sequence"/>
</dbReference>
<dbReference type="AlphaFoldDB" id="A0A7W5BW24"/>
<dbReference type="RefSeq" id="WP_281378368.1">
    <property type="nucleotide sequence ID" value="NZ_JACHXM010000003.1"/>
</dbReference>
<name>A0A7W5BW24_9GAMM</name>
<organism evidence="2 3">
    <name type="scientific">Halomonas organivorans</name>
    <dbReference type="NCBI Taxonomy" id="257772"/>
    <lineage>
        <taxon>Bacteria</taxon>
        <taxon>Pseudomonadati</taxon>
        <taxon>Pseudomonadota</taxon>
        <taxon>Gammaproteobacteria</taxon>
        <taxon>Oceanospirillales</taxon>
        <taxon>Halomonadaceae</taxon>
        <taxon>Halomonas</taxon>
    </lineage>
</organism>
<proteinExistence type="predicted"/>